<dbReference type="RefSeq" id="WP_369274876.1">
    <property type="nucleotide sequence ID" value="NZ_CP163432.1"/>
</dbReference>
<protein>
    <submittedName>
        <fullName evidence="2">Uncharacterized protein</fullName>
    </submittedName>
</protein>
<reference evidence="2" key="1">
    <citation type="submission" date="2024-07" db="EMBL/GenBank/DDBJ databases">
        <authorList>
            <person name="Yu S.T."/>
        </authorList>
    </citation>
    <scope>NUCLEOTIDE SEQUENCE</scope>
    <source>
        <strain evidence="2">R11</strain>
    </source>
</reference>
<name>A0AB39N9H4_9ACTN</name>
<dbReference type="AlphaFoldDB" id="A0AB39N9H4"/>
<dbReference type="EMBL" id="CP163432">
    <property type="protein sequence ID" value="XDQ14927.1"/>
    <property type="molecule type" value="Genomic_DNA"/>
</dbReference>
<feature type="region of interest" description="Disordered" evidence="1">
    <location>
        <begin position="1"/>
        <end position="46"/>
    </location>
</feature>
<evidence type="ECO:0000256" key="1">
    <source>
        <dbReference type="SAM" id="MobiDB-lite"/>
    </source>
</evidence>
<gene>
    <name evidence="2" type="ORF">AB5J55_37435</name>
</gene>
<organism evidence="2">
    <name type="scientific">Streptomyces sp. R11</name>
    <dbReference type="NCBI Taxonomy" id="3238625"/>
    <lineage>
        <taxon>Bacteria</taxon>
        <taxon>Bacillati</taxon>
        <taxon>Actinomycetota</taxon>
        <taxon>Actinomycetes</taxon>
        <taxon>Kitasatosporales</taxon>
        <taxon>Streptomycetaceae</taxon>
        <taxon>Streptomyces</taxon>
    </lineage>
</organism>
<sequence>MRTSRAKDVLSSFCQSQETEKLSTPGGGAGSRPDGSSPAAPGVRNQ</sequence>
<proteinExistence type="predicted"/>
<accession>A0AB39N9H4</accession>
<evidence type="ECO:0000313" key="2">
    <source>
        <dbReference type="EMBL" id="XDQ14927.1"/>
    </source>
</evidence>